<dbReference type="NCBIfam" id="NF033563">
    <property type="entry name" value="transpos_IS30"/>
    <property type="match status" value="1"/>
</dbReference>
<dbReference type="GO" id="GO:0006310">
    <property type="term" value="P:DNA recombination"/>
    <property type="evidence" value="ECO:0007669"/>
    <property type="project" value="UniProtKB-KW"/>
</dbReference>
<accession>A0A5B9T3K6</accession>
<evidence type="ECO:0000313" key="3">
    <source>
        <dbReference type="EMBL" id="QEG96411.1"/>
    </source>
</evidence>
<dbReference type="Pfam" id="PF13936">
    <property type="entry name" value="HTH_38"/>
    <property type="match status" value="1"/>
</dbReference>
<dbReference type="PANTHER" id="PTHR10948:SF23">
    <property type="entry name" value="TRANSPOSASE INSI FOR INSERTION SEQUENCE ELEMENT IS30A-RELATED"/>
    <property type="match status" value="1"/>
</dbReference>
<dbReference type="InterPro" id="IPR012337">
    <property type="entry name" value="RNaseH-like_sf"/>
</dbReference>
<gene>
    <name evidence="3" type="ORF">EC0089K-ColE2-MccJ25_00129</name>
</gene>
<dbReference type="GO" id="GO:0032196">
    <property type="term" value="P:transposition"/>
    <property type="evidence" value="ECO:0007669"/>
    <property type="project" value="TreeGrafter"/>
</dbReference>
<proteinExistence type="predicted"/>
<dbReference type="GO" id="GO:0015074">
    <property type="term" value="P:DNA integration"/>
    <property type="evidence" value="ECO:0007669"/>
    <property type="project" value="InterPro"/>
</dbReference>
<dbReference type="Gene3D" id="3.30.420.10">
    <property type="entry name" value="Ribonuclease H-like superfamily/Ribonuclease H"/>
    <property type="match status" value="1"/>
</dbReference>
<dbReference type="SUPFAM" id="SSF53098">
    <property type="entry name" value="Ribonuclease H-like"/>
    <property type="match status" value="1"/>
</dbReference>
<organism evidence="3">
    <name type="scientific">Escherichia coli</name>
    <dbReference type="NCBI Taxonomy" id="562"/>
    <lineage>
        <taxon>Bacteria</taxon>
        <taxon>Pseudomonadati</taxon>
        <taxon>Pseudomonadota</taxon>
        <taxon>Gammaproteobacteria</taxon>
        <taxon>Enterobacterales</taxon>
        <taxon>Enterobacteriaceae</taxon>
        <taxon>Escherichia</taxon>
    </lineage>
</organism>
<dbReference type="PANTHER" id="PTHR10948">
    <property type="entry name" value="TRANSPOSASE"/>
    <property type="match status" value="1"/>
</dbReference>
<dbReference type="InterPro" id="IPR051917">
    <property type="entry name" value="Transposase-Integrase"/>
</dbReference>
<dbReference type="GO" id="GO:0005829">
    <property type="term" value="C:cytosol"/>
    <property type="evidence" value="ECO:0007669"/>
    <property type="project" value="TreeGrafter"/>
</dbReference>
<dbReference type="AlphaFoldDB" id="A0A5B9T3K6"/>
<reference evidence="3" key="1">
    <citation type="submission" date="2019-05" db="EMBL/GenBank/DDBJ databases">
        <title>Bacteriocin occurrence and activity in Escherichia coli isolated from bovines and wastewater.</title>
        <authorList>
            <person name="Cameron A."/>
            <person name="Zaheer R."/>
            <person name="Barbieri R."/>
            <person name="McAllister T.A."/>
        </authorList>
    </citation>
    <scope>NUCLEOTIDE SEQUENCE</scope>
    <source>
        <strain evidence="3">0089K</strain>
    </source>
</reference>
<name>A0A5B9T3K6_ECOLX</name>
<dbReference type="Pfam" id="PF00665">
    <property type="entry name" value="rve"/>
    <property type="match status" value="1"/>
</dbReference>
<dbReference type="InterPro" id="IPR001584">
    <property type="entry name" value="Integrase_cat-core"/>
</dbReference>
<evidence type="ECO:0000259" key="2">
    <source>
        <dbReference type="PROSITE" id="PS50994"/>
    </source>
</evidence>
<dbReference type="InterPro" id="IPR053392">
    <property type="entry name" value="Transposase_IS30-like"/>
</dbReference>
<sequence length="345" mass="39793">MRRTFTAEEKASVFELWKNGTGFSEIANILGSKPGTIFTMLRDTGGIKPHERKRAVAHLTLSEREEIRAGLSAKMSIRAIATALNRSPSTISREVQRNRGRRYYKAVDANNRANRMAKRPKPCLLDQNLPLRKLVLEKLEMKWSPEQISGWLRRTKPRQKTLRISPETIYKTLYFRSREALHHLNIQHLRRSHSLRHGRRHTRKGERGTINIVNGTPIHERSRNIDNRRSLGHWEGDLVSGTKNSHIATLVDRKSRYTIILRLRGKDSVSVNQALTDKFLSLPSELRKSLTWDRGMELVRHLEFTVSAGVKVYFCDPQSPWQRGTNENTNGLIRQYLNRPGNPGD</sequence>
<dbReference type="Gene3D" id="1.10.10.60">
    <property type="entry name" value="Homeodomain-like"/>
    <property type="match status" value="1"/>
</dbReference>
<protein>
    <recommendedName>
        <fullName evidence="2">Integrase catalytic domain-containing protein</fullName>
    </recommendedName>
</protein>
<dbReference type="EMBL" id="MK878530">
    <property type="protein sequence ID" value="QEG96411.1"/>
    <property type="molecule type" value="Genomic_DNA"/>
</dbReference>
<keyword evidence="1" id="KW-0233">DNA recombination</keyword>
<dbReference type="PROSITE" id="PS50994">
    <property type="entry name" value="INTEGRASE"/>
    <property type="match status" value="1"/>
</dbReference>
<dbReference type="InterPro" id="IPR036397">
    <property type="entry name" value="RNaseH_sf"/>
</dbReference>
<dbReference type="GO" id="GO:0004803">
    <property type="term" value="F:transposase activity"/>
    <property type="evidence" value="ECO:0007669"/>
    <property type="project" value="TreeGrafter"/>
</dbReference>
<evidence type="ECO:0000256" key="1">
    <source>
        <dbReference type="ARBA" id="ARBA00023172"/>
    </source>
</evidence>
<dbReference type="InterPro" id="IPR025246">
    <property type="entry name" value="IS30-like_HTH"/>
</dbReference>
<feature type="domain" description="Integrase catalytic" evidence="2">
    <location>
        <begin position="213"/>
        <end position="345"/>
    </location>
</feature>
<dbReference type="RefSeq" id="WP_032295208.1">
    <property type="nucleotide sequence ID" value="NZ_BFPS01000300.1"/>
</dbReference>
<dbReference type="GO" id="GO:0003676">
    <property type="term" value="F:nucleic acid binding"/>
    <property type="evidence" value="ECO:0007669"/>
    <property type="project" value="InterPro"/>
</dbReference>